<evidence type="ECO:0000256" key="1">
    <source>
        <dbReference type="ARBA" id="ARBA00007944"/>
    </source>
</evidence>
<dbReference type="GO" id="GO:0090522">
    <property type="term" value="P:vesicle tethering involved in exocytosis"/>
    <property type="evidence" value="ECO:0007669"/>
    <property type="project" value="UniProtKB-UniRule"/>
</dbReference>
<dbReference type="GO" id="GO:0000145">
    <property type="term" value="C:exocyst"/>
    <property type="evidence" value="ECO:0007669"/>
    <property type="project" value="UniProtKB-UniRule"/>
</dbReference>
<dbReference type="GO" id="GO:0016020">
    <property type="term" value="C:membrane"/>
    <property type="evidence" value="ECO:0007669"/>
    <property type="project" value="TreeGrafter"/>
</dbReference>
<feature type="domain" description="Exocyst complex subunit EXOC6/Sec15 C-terminal" evidence="7">
    <location>
        <begin position="479"/>
        <end position="736"/>
    </location>
</feature>
<keyword evidence="3 5" id="KW-0268">Exocytosis</keyword>
<dbReference type="Pfam" id="PF20651">
    <property type="entry name" value="EXOC6_Sec15_N"/>
    <property type="match status" value="1"/>
</dbReference>
<dbReference type="Proteomes" id="UP001221413">
    <property type="component" value="Unassembled WGS sequence"/>
</dbReference>
<comment type="function">
    <text evidence="5">Component of the exocyst complex involved in the docking of exocytic vesicles with fusion sites on the plasma membrane.</text>
</comment>
<feature type="region of interest" description="Disordered" evidence="6">
    <location>
        <begin position="1"/>
        <end position="42"/>
    </location>
</feature>
<dbReference type="InterPro" id="IPR048359">
    <property type="entry name" value="EXOC6_Sec15_N"/>
</dbReference>
<dbReference type="PIRSF" id="PIRSF025007">
    <property type="entry name" value="Sec15"/>
    <property type="match status" value="1"/>
</dbReference>
<feature type="domain" description="Exocyst complex component EXOC6/Sec15 N-terminal" evidence="8">
    <location>
        <begin position="129"/>
        <end position="297"/>
    </location>
</feature>
<dbReference type="GO" id="GO:0006886">
    <property type="term" value="P:intracellular protein transport"/>
    <property type="evidence" value="ECO:0007669"/>
    <property type="project" value="InterPro"/>
</dbReference>
<feature type="region of interest" description="Disordered" evidence="6">
    <location>
        <begin position="851"/>
        <end position="876"/>
    </location>
</feature>
<dbReference type="Gene3D" id="1.20.58.670">
    <property type="entry name" value="Dsl1p vesicle tethering complex, Tip20p subunit, domain D"/>
    <property type="match status" value="1"/>
</dbReference>
<feature type="domain" description="Exocyst complex subunit EXOC6/Sec15 C-terminal" evidence="7">
    <location>
        <begin position="758"/>
        <end position="842"/>
    </location>
</feature>
<evidence type="ECO:0000256" key="5">
    <source>
        <dbReference type="PIRNR" id="PIRNR025007"/>
    </source>
</evidence>
<evidence type="ECO:0000259" key="8">
    <source>
        <dbReference type="Pfam" id="PF20651"/>
    </source>
</evidence>
<proteinExistence type="inferred from homology"/>
<keyword evidence="2 5" id="KW-0813">Transport</keyword>
<evidence type="ECO:0000256" key="2">
    <source>
        <dbReference type="ARBA" id="ARBA00022448"/>
    </source>
</evidence>
<evidence type="ECO:0000256" key="4">
    <source>
        <dbReference type="ARBA" id="ARBA00023054"/>
    </source>
</evidence>
<dbReference type="EMBL" id="JAQGDS010000001">
    <property type="protein sequence ID" value="KAJ6264809.1"/>
    <property type="molecule type" value="Genomic_DNA"/>
</dbReference>
<evidence type="ECO:0000256" key="6">
    <source>
        <dbReference type="SAM" id="MobiDB-lite"/>
    </source>
</evidence>
<keyword evidence="10" id="KW-1185">Reference proteome</keyword>
<accession>A0AAD6J5G2</accession>
<dbReference type="PANTHER" id="PTHR12702">
    <property type="entry name" value="SEC15"/>
    <property type="match status" value="1"/>
</dbReference>
<reference evidence="9" key="1">
    <citation type="submission" date="2023-01" db="EMBL/GenBank/DDBJ databases">
        <title>The chitinases involved in constricting ring structure development in the nematode-trapping fungus Drechslerella dactyloides.</title>
        <authorList>
            <person name="Wang R."/>
            <person name="Zhang L."/>
            <person name="Tang P."/>
            <person name="Li S."/>
            <person name="Liang L."/>
        </authorList>
    </citation>
    <scope>NUCLEOTIDE SEQUENCE</scope>
    <source>
        <strain evidence="9">YMF1.00031</strain>
    </source>
</reference>
<dbReference type="InterPro" id="IPR007225">
    <property type="entry name" value="EXOC6/Sec15"/>
</dbReference>
<evidence type="ECO:0000256" key="3">
    <source>
        <dbReference type="ARBA" id="ARBA00022483"/>
    </source>
</evidence>
<comment type="caution">
    <text evidence="9">The sequence shown here is derived from an EMBL/GenBank/DDBJ whole genome shotgun (WGS) entry which is preliminary data.</text>
</comment>
<evidence type="ECO:0000259" key="7">
    <source>
        <dbReference type="Pfam" id="PF04091"/>
    </source>
</evidence>
<organism evidence="9 10">
    <name type="scientific">Drechslerella dactyloides</name>
    <name type="common">Nematode-trapping fungus</name>
    <name type="synonym">Arthrobotrys dactyloides</name>
    <dbReference type="NCBI Taxonomy" id="74499"/>
    <lineage>
        <taxon>Eukaryota</taxon>
        <taxon>Fungi</taxon>
        <taxon>Dikarya</taxon>
        <taxon>Ascomycota</taxon>
        <taxon>Pezizomycotina</taxon>
        <taxon>Orbiliomycetes</taxon>
        <taxon>Orbiliales</taxon>
        <taxon>Orbiliaceae</taxon>
        <taxon>Drechslerella</taxon>
    </lineage>
</organism>
<protein>
    <recommendedName>
        <fullName evidence="5">Exocyst complex component SEC15</fullName>
    </recommendedName>
</protein>
<dbReference type="InterPro" id="IPR042044">
    <property type="entry name" value="EXOC6PINT-1/Sec15/Tip20_C_dom2"/>
</dbReference>
<gene>
    <name evidence="9" type="ORF">Dda_0961</name>
</gene>
<dbReference type="AlphaFoldDB" id="A0AAD6J5G2"/>
<keyword evidence="4" id="KW-0175">Coiled coil</keyword>
<comment type="similarity">
    <text evidence="1 5">Belongs to the SEC15 family.</text>
</comment>
<dbReference type="GO" id="GO:0006893">
    <property type="term" value="P:Golgi to plasma membrane transport"/>
    <property type="evidence" value="ECO:0007669"/>
    <property type="project" value="TreeGrafter"/>
</dbReference>
<evidence type="ECO:0000313" key="9">
    <source>
        <dbReference type="EMBL" id="KAJ6264809.1"/>
    </source>
</evidence>
<dbReference type="PANTHER" id="PTHR12702:SF0">
    <property type="entry name" value="EXOCYST COMPLEX COMPONENT 6"/>
    <property type="match status" value="1"/>
</dbReference>
<dbReference type="InterPro" id="IPR046361">
    <property type="entry name" value="EXOC6/Sec15_C"/>
</dbReference>
<sequence>MFNASFSFEQEPAPDRQRRLSLFPGPARPVSTTTTSSDRGRPAVAALIRQSRTPSPKSTDTRPKSYSIFRLPLNPNMVTLDDPLEDAHLTQVIRQCMLSSTDTEYFDLLIPAIKDACVQQREDGLMMALERFAGDKELEIEQMCNENHQPFVQSVEQVLNVREESMRLTSEILKLNQTIQKSTENLAAKKKALVDSTGTRQNIDEANQALQSSLEVLAAANRVHELLYEKKHYTALRTLDELHNIHLKEVMHFEVAKIIQTSIPGMRSMIKEAVMVDLRNWLFQVRETSKLLGQVAFDQTELRRERQKERAEKSQYFELFKLNSAVELVLDEREEFDVLNNENVMIDFTPLHECIHIHEALELRDEFRLEYSDVRRKQKELLLPSSVSFREDDISGLAQVLEEIAGYAIIERATMRRTQNFRSATEVEELWISMCTKTISIINPAMAEVQNPDTILKIKAILALFIQTMDTWSYPVDILDSFLVKLFEKYSQLLKRQFSRDFVEIVQSDDYMPMAITDTEEYAKVVSVSWFKDDRNPEEIQYPTVLPFSQMYPLCCIDLRSFINKYYFFSREYFHHPHMIDDTLRVSLDEMLKEQVCKTLHERLSSKYLSQIVQILINLEHFENACSELQLLLRDVSASAHTGPVQLEALEIFRSEKKTAEKRIFELVNSKLDDLLESAEYNWMPTKKQDQASPYLLAMTRFLTDVMETILLGLPNDIKGLVYFDALSHLASEILQKENTGDKVRKMLIAPSGTRQKLPLSEHIKMINKIAVANMDIDIAYLEAFVKSLESDGVLLPGLFDELRETVNLLKSGNPEEFYDISIRMRHYTNVNPLNGPVLLEKLRLAEESQNKLHTPDVPEAPRGLLSGGFSRFRGN</sequence>
<dbReference type="InterPro" id="IPR042045">
    <property type="entry name" value="EXOC6/Sec15_C_dom1"/>
</dbReference>
<evidence type="ECO:0000313" key="10">
    <source>
        <dbReference type="Proteomes" id="UP001221413"/>
    </source>
</evidence>
<name>A0AAD6J5G2_DREDA</name>
<dbReference type="Pfam" id="PF04091">
    <property type="entry name" value="Sec15_C"/>
    <property type="match status" value="2"/>
</dbReference>
<dbReference type="Gene3D" id="1.10.357.30">
    <property type="entry name" value="Exocyst complex subunit Sec15 C-terminal domain, N-terminal subdomain"/>
    <property type="match status" value="1"/>
</dbReference>